<protein>
    <submittedName>
        <fullName evidence="2">Uncharacterized protein</fullName>
    </submittedName>
</protein>
<evidence type="ECO:0000256" key="1">
    <source>
        <dbReference type="SAM" id="MobiDB-lite"/>
    </source>
</evidence>
<gene>
    <name evidence="2" type="ORF">DFR75_108169</name>
</gene>
<sequence length="205" mass="22912">MPILTQDPTPIFDTTTPVPTDNSPLSLWEPTTRLANVDDLDDALLEVMSPRPDFTYGHLLPSTVDLIHGLLAVARVRAASAHTDWEQGREGEAALDRDLHAELIRLFPTITAVLDETEVRPMLTLTLPDDRAVRDYDQWVELWYRIGDGLRVTTELARVAAQPEAPLSPEHRFLAGSLMLTLSHLDERYMAQYGANMDSLAADLE</sequence>
<reference evidence="2 3" key="1">
    <citation type="submission" date="2019-03" db="EMBL/GenBank/DDBJ databases">
        <title>Genomic Encyclopedia of Type Strains, Phase IV (KMG-IV): sequencing the most valuable type-strain genomes for metagenomic binning, comparative biology and taxonomic classification.</title>
        <authorList>
            <person name="Goeker M."/>
        </authorList>
    </citation>
    <scope>NUCLEOTIDE SEQUENCE [LARGE SCALE GENOMIC DNA]</scope>
    <source>
        <strain evidence="2 3">DSM 44496</strain>
    </source>
</reference>
<evidence type="ECO:0000313" key="3">
    <source>
        <dbReference type="Proteomes" id="UP000295087"/>
    </source>
</evidence>
<comment type="caution">
    <text evidence="2">The sequence shown here is derived from an EMBL/GenBank/DDBJ whole genome shotgun (WGS) entry which is preliminary data.</text>
</comment>
<organism evidence="2 3">
    <name type="scientific">Nocardia ignorata</name>
    <dbReference type="NCBI Taxonomy" id="145285"/>
    <lineage>
        <taxon>Bacteria</taxon>
        <taxon>Bacillati</taxon>
        <taxon>Actinomycetota</taxon>
        <taxon>Actinomycetes</taxon>
        <taxon>Mycobacteriales</taxon>
        <taxon>Nocardiaceae</taxon>
        <taxon>Nocardia</taxon>
    </lineage>
</organism>
<dbReference type="Proteomes" id="UP000295087">
    <property type="component" value="Unassembled WGS sequence"/>
</dbReference>
<accession>A0A4R6P1J9</accession>
<dbReference type="AlphaFoldDB" id="A0A4R6P1J9"/>
<dbReference type="EMBL" id="SNXK01000008">
    <property type="protein sequence ID" value="TDP31564.1"/>
    <property type="molecule type" value="Genomic_DNA"/>
</dbReference>
<keyword evidence="3" id="KW-1185">Reference proteome</keyword>
<evidence type="ECO:0000313" key="2">
    <source>
        <dbReference type="EMBL" id="TDP31564.1"/>
    </source>
</evidence>
<proteinExistence type="predicted"/>
<name>A0A4R6P1J9_NOCIG</name>
<feature type="region of interest" description="Disordered" evidence="1">
    <location>
        <begin position="1"/>
        <end position="23"/>
    </location>
</feature>